<feature type="compositionally biased region" description="Acidic residues" evidence="7">
    <location>
        <begin position="227"/>
        <end position="249"/>
    </location>
</feature>
<protein>
    <recommendedName>
        <fullName evidence="10">DNA recombination and repair protein Rad51-like C-terminal domain-containing protein</fullName>
    </recommendedName>
</protein>
<dbReference type="GO" id="GO:0005657">
    <property type="term" value="C:replication fork"/>
    <property type="evidence" value="ECO:0007669"/>
    <property type="project" value="TreeGrafter"/>
</dbReference>
<dbReference type="GO" id="GO:0008821">
    <property type="term" value="F:crossover junction DNA endonuclease activity"/>
    <property type="evidence" value="ECO:0007669"/>
    <property type="project" value="TreeGrafter"/>
</dbReference>
<proteinExistence type="predicted"/>
<dbReference type="PANTHER" id="PTHR46239:SF1">
    <property type="entry name" value="DNA REPAIR PROTEIN RAD51 HOMOLOG 3"/>
    <property type="match status" value="1"/>
</dbReference>
<feature type="region of interest" description="Disordered" evidence="7">
    <location>
        <begin position="200"/>
        <end position="271"/>
    </location>
</feature>
<evidence type="ECO:0000313" key="8">
    <source>
        <dbReference type="EMBL" id="KZF25350.1"/>
    </source>
</evidence>
<evidence type="ECO:0000256" key="3">
    <source>
        <dbReference type="ARBA" id="ARBA00022763"/>
    </source>
</evidence>
<evidence type="ECO:0000256" key="1">
    <source>
        <dbReference type="ARBA" id="ARBA00004123"/>
    </source>
</evidence>
<accession>A0A165IT46</accession>
<feature type="compositionally biased region" description="Low complexity" evidence="7">
    <location>
        <begin position="250"/>
        <end position="259"/>
    </location>
</feature>
<dbReference type="GO" id="GO:0033063">
    <property type="term" value="C:Rad51B-Rad51C-Rad51D-XRCC2 complex"/>
    <property type="evidence" value="ECO:0007669"/>
    <property type="project" value="TreeGrafter"/>
</dbReference>
<dbReference type="Gene3D" id="3.40.50.300">
    <property type="entry name" value="P-loop containing nucleotide triphosphate hydrolases"/>
    <property type="match status" value="1"/>
</dbReference>
<evidence type="ECO:0008006" key="10">
    <source>
        <dbReference type="Google" id="ProtNLM"/>
    </source>
</evidence>
<organism evidence="8 9">
    <name type="scientific">Xylona heveae (strain CBS 132557 / TC161)</name>
    <dbReference type="NCBI Taxonomy" id="1328760"/>
    <lineage>
        <taxon>Eukaryota</taxon>
        <taxon>Fungi</taxon>
        <taxon>Dikarya</taxon>
        <taxon>Ascomycota</taxon>
        <taxon>Pezizomycotina</taxon>
        <taxon>Xylonomycetes</taxon>
        <taxon>Xylonales</taxon>
        <taxon>Xylonaceae</taxon>
        <taxon>Xylona</taxon>
    </lineage>
</organism>
<dbReference type="PANTHER" id="PTHR46239">
    <property type="entry name" value="DNA REPAIR PROTEIN RAD51 HOMOLOG 3 RAD51C"/>
    <property type="match status" value="1"/>
</dbReference>
<keyword evidence="3" id="KW-0227">DNA damage</keyword>
<evidence type="ECO:0000256" key="2">
    <source>
        <dbReference type="ARBA" id="ARBA00022741"/>
    </source>
</evidence>
<dbReference type="GeneID" id="28896994"/>
<keyword evidence="4" id="KW-0067">ATP-binding</keyword>
<dbReference type="GO" id="GO:0000400">
    <property type="term" value="F:four-way junction DNA binding"/>
    <property type="evidence" value="ECO:0007669"/>
    <property type="project" value="TreeGrafter"/>
</dbReference>
<evidence type="ECO:0000256" key="4">
    <source>
        <dbReference type="ARBA" id="ARBA00022840"/>
    </source>
</evidence>
<dbReference type="InterPro" id="IPR052093">
    <property type="entry name" value="HR_Repair_Mediator"/>
</dbReference>
<evidence type="ECO:0000313" key="9">
    <source>
        <dbReference type="Proteomes" id="UP000076632"/>
    </source>
</evidence>
<dbReference type="GO" id="GO:0000707">
    <property type="term" value="P:meiotic DNA recombinase assembly"/>
    <property type="evidence" value="ECO:0007669"/>
    <property type="project" value="TreeGrafter"/>
</dbReference>
<dbReference type="SUPFAM" id="SSF52540">
    <property type="entry name" value="P-loop containing nucleoside triphosphate hydrolases"/>
    <property type="match status" value="1"/>
</dbReference>
<keyword evidence="6" id="KW-0539">Nucleus</keyword>
<dbReference type="EMBL" id="KV407455">
    <property type="protein sequence ID" value="KZF25350.1"/>
    <property type="molecule type" value="Genomic_DNA"/>
</dbReference>
<reference evidence="8 9" key="1">
    <citation type="journal article" date="2016" name="Fungal Biol.">
        <title>The genome of Xylona heveae provides a window into fungal endophytism.</title>
        <authorList>
            <person name="Gazis R."/>
            <person name="Kuo A."/>
            <person name="Riley R."/>
            <person name="LaButti K."/>
            <person name="Lipzen A."/>
            <person name="Lin J."/>
            <person name="Amirebrahimi M."/>
            <person name="Hesse C.N."/>
            <person name="Spatafora J.W."/>
            <person name="Henrissat B."/>
            <person name="Hainaut M."/>
            <person name="Grigoriev I.V."/>
            <person name="Hibbett D.S."/>
        </authorList>
    </citation>
    <scope>NUCLEOTIDE SEQUENCE [LARGE SCALE GENOMIC DNA]</scope>
    <source>
        <strain evidence="8 9">TC161</strain>
    </source>
</reference>
<evidence type="ECO:0000256" key="5">
    <source>
        <dbReference type="ARBA" id="ARBA00023204"/>
    </source>
</evidence>
<dbReference type="RefSeq" id="XP_018190905.1">
    <property type="nucleotide sequence ID" value="XM_018331857.1"/>
</dbReference>
<keyword evidence="5" id="KW-0234">DNA repair</keyword>
<keyword evidence="9" id="KW-1185">Reference proteome</keyword>
<dbReference type="GO" id="GO:0005524">
    <property type="term" value="F:ATP binding"/>
    <property type="evidence" value="ECO:0007669"/>
    <property type="project" value="UniProtKB-KW"/>
</dbReference>
<dbReference type="STRING" id="1328760.A0A165IT46"/>
<evidence type="ECO:0000256" key="6">
    <source>
        <dbReference type="ARBA" id="ARBA00023242"/>
    </source>
</evidence>
<name>A0A165IT46_XYLHT</name>
<dbReference type="GO" id="GO:0033065">
    <property type="term" value="C:Rad51C-XRCC3 complex"/>
    <property type="evidence" value="ECO:0007669"/>
    <property type="project" value="TreeGrafter"/>
</dbReference>
<gene>
    <name evidence="8" type="ORF">L228DRAFT_244167</name>
</gene>
<dbReference type="InterPro" id="IPR027417">
    <property type="entry name" value="P-loop_NTPase"/>
</dbReference>
<dbReference type="Proteomes" id="UP000076632">
    <property type="component" value="Unassembled WGS sequence"/>
</dbReference>
<keyword evidence="2" id="KW-0547">Nucleotide-binding</keyword>
<evidence type="ECO:0000256" key="7">
    <source>
        <dbReference type="SAM" id="MobiDB-lite"/>
    </source>
</evidence>
<sequence>MDNMLERFEYWKAPRLAHLFALLMHPTGSFPSEGSGLIVIDCVSTLFDISFPRSGNERVPTNKDGTPKPKKEVEARQWASGRRFAVMGDLISRLSKLAALRNVAVLLVNQTTTRLRFEGSARLVSMLGGNNWDVGIWSRIVLIRDWGTIQSEDGDGHRMQGIRYAGVQKIARTVPRDEVFALKAVPFVIKQDGIHEIETNLALPDTAPPDIPSGSQKRKHDEIADSQSEDGDMGSDEDYGWVDEDEIITENEAANAHAAEAMERGPITQET</sequence>
<dbReference type="InParanoid" id="A0A165IT46"/>
<dbReference type="AlphaFoldDB" id="A0A165IT46"/>
<comment type="subcellular location">
    <subcellularLocation>
        <location evidence="1">Nucleus</location>
    </subcellularLocation>
</comment>
<dbReference type="OMA" id="WHAGRRY"/>
<dbReference type="GO" id="GO:0007131">
    <property type="term" value="P:reciprocal meiotic recombination"/>
    <property type="evidence" value="ECO:0007669"/>
    <property type="project" value="TreeGrafter"/>
</dbReference>
<dbReference type="OrthoDB" id="5957327at2759"/>